<gene>
    <name evidence="17" type="ORF">CAL15_13070</name>
</gene>
<dbReference type="STRING" id="463040.CAL15_13070"/>
<dbReference type="Pfam" id="PF00512">
    <property type="entry name" value="HisKA"/>
    <property type="match status" value="1"/>
</dbReference>
<dbReference type="InterPro" id="IPR004358">
    <property type="entry name" value="Sig_transdc_His_kin-like_C"/>
</dbReference>
<accession>A0A1W6ZJD7</accession>
<sequence>MRAPRSLRRWLSRWLALVTFAALGLICLVVYTSVNLNLQSRQRALLEQKKEVIEHLVEEFARQGDLSQLDHKLRDFFYGRSEFSLHLMIGDDTAIYGENDLTGNEGRFRQVIFNMSIPEQPALSMHAELLLDTSSDQHLRAVLAWTLFACTVVGALVVSLIGDVMVRRALWPLHDVGKQAEMLSPDRIGERLDESGLSEELKPMVRQFNAVLQRLERAYVQMEGFNADVAHELRTPLATLIGETELALSSRRQRVDMLEVLGSNLEELQRMSAIINDMLFLSQADRGAQARVSQAVPLRALVEEVMEYHEAESLDAGLRLSVTGDHLAQVDASLFKRAISNLLSNAVRYARPESEVLVLIDSQEPDQVLISVQNEGDPIAAEHLPRLFHRFYRQDASRANDGNHHGLGLAIVAAIARMHGGRPHATSEGGITRIGFCMSVKMA</sequence>
<reference evidence="17 18" key="1">
    <citation type="submission" date="2017-05" db="EMBL/GenBank/DDBJ databases">
        <title>Complete and WGS of Bordetella genogroups.</title>
        <authorList>
            <person name="Spilker T."/>
            <person name="LiPuma J."/>
        </authorList>
    </citation>
    <scope>NUCLEOTIDE SEQUENCE [LARGE SCALE GENOMIC DNA]</scope>
    <source>
        <strain evidence="17 18">AU7206</strain>
    </source>
</reference>
<dbReference type="NCBIfam" id="TIGR01386">
    <property type="entry name" value="cztS_silS_copS"/>
    <property type="match status" value="1"/>
</dbReference>
<evidence type="ECO:0000256" key="5">
    <source>
        <dbReference type="ARBA" id="ARBA00022553"/>
    </source>
</evidence>
<dbReference type="InterPro" id="IPR003594">
    <property type="entry name" value="HATPase_dom"/>
</dbReference>
<feature type="transmembrane region" description="Helical" evidence="14">
    <location>
        <begin position="142"/>
        <end position="161"/>
    </location>
</feature>
<dbReference type="SMART" id="SM00387">
    <property type="entry name" value="HATPase_c"/>
    <property type="match status" value="1"/>
</dbReference>
<evidence type="ECO:0000256" key="13">
    <source>
        <dbReference type="ARBA" id="ARBA00023136"/>
    </source>
</evidence>
<evidence type="ECO:0000259" key="15">
    <source>
        <dbReference type="PROSITE" id="PS50109"/>
    </source>
</evidence>
<keyword evidence="6 14" id="KW-0808">Transferase</keyword>
<dbReference type="Gene3D" id="1.10.287.130">
    <property type="match status" value="1"/>
</dbReference>
<dbReference type="InterPro" id="IPR003660">
    <property type="entry name" value="HAMP_dom"/>
</dbReference>
<keyword evidence="9 14" id="KW-0418">Kinase</keyword>
<dbReference type="KEGG" id="bgm:CAL15_13070"/>
<evidence type="ECO:0000313" key="17">
    <source>
        <dbReference type="EMBL" id="ARP97432.1"/>
    </source>
</evidence>
<dbReference type="GO" id="GO:0005524">
    <property type="term" value="F:ATP binding"/>
    <property type="evidence" value="ECO:0007669"/>
    <property type="project" value="UniProtKB-KW"/>
</dbReference>
<dbReference type="InterPro" id="IPR036097">
    <property type="entry name" value="HisK_dim/P_sf"/>
</dbReference>
<dbReference type="OrthoDB" id="9786919at2"/>
<dbReference type="InterPro" id="IPR003661">
    <property type="entry name" value="HisK_dim/P_dom"/>
</dbReference>
<feature type="domain" description="Histidine kinase" evidence="15">
    <location>
        <begin position="228"/>
        <end position="443"/>
    </location>
</feature>
<evidence type="ECO:0000256" key="12">
    <source>
        <dbReference type="ARBA" id="ARBA00023012"/>
    </source>
</evidence>
<dbReference type="CDD" id="cd00082">
    <property type="entry name" value="HisKA"/>
    <property type="match status" value="1"/>
</dbReference>
<dbReference type="PANTHER" id="PTHR45436">
    <property type="entry name" value="SENSOR HISTIDINE KINASE YKOH"/>
    <property type="match status" value="1"/>
</dbReference>
<evidence type="ECO:0000256" key="1">
    <source>
        <dbReference type="ARBA" id="ARBA00000085"/>
    </source>
</evidence>
<dbReference type="Pfam" id="PF02518">
    <property type="entry name" value="HATPase_c"/>
    <property type="match status" value="1"/>
</dbReference>
<evidence type="ECO:0000256" key="11">
    <source>
        <dbReference type="ARBA" id="ARBA00022989"/>
    </source>
</evidence>
<dbReference type="InterPro" id="IPR036890">
    <property type="entry name" value="HATPase_C_sf"/>
</dbReference>
<name>A0A1W6ZJD7_9BORD</name>
<evidence type="ECO:0000256" key="6">
    <source>
        <dbReference type="ARBA" id="ARBA00022679"/>
    </source>
</evidence>
<evidence type="ECO:0000256" key="7">
    <source>
        <dbReference type="ARBA" id="ARBA00022692"/>
    </source>
</evidence>
<keyword evidence="3 14" id="KW-1003">Cell membrane</keyword>
<evidence type="ECO:0000256" key="9">
    <source>
        <dbReference type="ARBA" id="ARBA00022777"/>
    </source>
</evidence>
<dbReference type="FunFam" id="1.10.287.130:FF:000001">
    <property type="entry name" value="Two-component sensor histidine kinase"/>
    <property type="match status" value="1"/>
</dbReference>
<dbReference type="SUPFAM" id="SSF47384">
    <property type="entry name" value="Homodimeric domain of signal transducing histidine kinase"/>
    <property type="match status" value="1"/>
</dbReference>
<keyword evidence="10 14" id="KW-0067">ATP-binding</keyword>
<dbReference type="CDD" id="cd00075">
    <property type="entry name" value="HATPase"/>
    <property type="match status" value="1"/>
</dbReference>
<evidence type="ECO:0000259" key="16">
    <source>
        <dbReference type="PROSITE" id="PS50885"/>
    </source>
</evidence>
<keyword evidence="5" id="KW-0597">Phosphoprotein</keyword>
<evidence type="ECO:0000256" key="4">
    <source>
        <dbReference type="ARBA" id="ARBA00022519"/>
    </source>
</evidence>
<dbReference type="Gene3D" id="3.30.565.10">
    <property type="entry name" value="Histidine kinase-like ATPase, C-terminal domain"/>
    <property type="match status" value="1"/>
</dbReference>
<dbReference type="SMART" id="SM00388">
    <property type="entry name" value="HisKA"/>
    <property type="match status" value="1"/>
</dbReference>
<keyword evidence="7 14" id="KW-0812">Transmembrane</keyword>
<evidence type="ECO:0000256" key="2">
    <source>
        <dbReference type="ARBA" id="ARBA00004533"/>
    </source>
</evidence>
<dbReference type="InterPro" id="IPR050428">
    <property type="entry name" value="TCS_sensor_his_kinase"/>
</dbReference>
<protein>
    <recommendedName>
        <fullName evidence="14">Sensor protein</fullName>
        <ecNumber evidence="14">2.7.13.3</ecNumber>
    </recommendedName>
</protein>
<feature type="domain" description="HAMP" evidence="16">
    <location>
        <begin position="167"/>
        <end position="220"/>
    </location>
</feature>
<evidence type="ECO:0000256" key="10">
    <source>
        <dbReference type="ARBA" id="ARBA00022840"/>
    </source>
</evidence>
<evidence type="ECO:0000256" key="8">
    <source>
        <dbReference type="ARBA" id="ARBA00022741"/>
    </source>
</evidence>
<dbReference type="PROSITE" id="PS50885">
    <property type="entry name" value="HAMP"/>
    <property type="match status" value="1"/>
</dbReference>
<evidence type="ECO:0000256" key="3">
    <source>
        <dbReference type="ARBA" id="ARBA00022475"/>
    </source>
</evidence>
<evidence type="ECO:0000313" key="18">
    <source>
        <dbReference type="Proteomes" id="UP000194161"/>
    </source>
</evidence>
<dbReference type="InterPro" id="IPR006290">
    <property type="entry name" value="CztS_silS_copS"/>
</dbReference>
<dbReference type="EMBL" id="CP021111">
    <property type="protein sequence ID" value="ARP97432.1"/>
    <property type="molecule type" value="Genomic_DNA"/>
</dbReference>
<dbReference type="PANTHER" id="PTHR45436:SF9">
    <property type="entry name" value="SENSOR PROTEIN"/>
    <property type="match status" value="1"/>
</dbReference>
<dbReference type="EC" id="2.7.13.3" evidence="14"/>
<dbReference type="Proteomes" id="UP000194161">
    <property type="component" value="Chromosome"/>
</dbReference>
<comment type="catalytic activity">
    <reaction evidence="1 14">
        <text>ATP + protein L-histidine = ADP + protein N-phospho-L-histidine.</text>
        <dbReference type="EC" id="2.7.13.3"/>
    </reaction>
</comment>
<keyword evidence="11 14" id="KW-1133">Transmembrane helix</keyword>
<keyword evidence="12 14" id="KW-0902">Two-component regulatory system</keyword>
<dbReference type="SUPFAM" id="SSF55874">
    <property type="entry name" value="ATPase domain of HSP90 chaperone/DNA topoisomerase II/histidine kinase"/>
    <property type="match status" value="1"/>
</dbReference>
<comment type="function">
    <text evidence="14">Member of a two-component regulatory system.</text>
</comment>
<dbReference type="AlphaFoldDB" id="A0A1W6ZJD7"/>
<comment type="subcellular location">
    <subcellularLocation>
        <location evidence="2 14">Cell inner membrane</location>
    </subcellularLocation>
</comment>
<keyword evidence="18" id="KW-1185">Reference proteome</keyword>
<keyword evidence="8 14" id="KW-0547">Nucleotide-binding</keyword>
<dbReference type="PROSITE" id="PS50109">
    <property type="entry name" value="HIS_KIN"/>
    <property type="match status" value="1"/>
</dbReference>
<proteinExistence type="predicted"/>
<evidence type="ECO:0000256" key="14">
    <source>
        <dbReference type="RuleBase" id="RU364088"/>
    </source>
</evidence>
<keyword evidence="13 14" id="KW-0472">Membrane</keyword>
<dbReference type="PRINTS" id="PR00344">
    <property type="entry name" value="BCTRLSENSOR"/>
</dbReference>
<keyword evidence="4 14" id="KW-0997">Cell inner membrane</keyword>
<dbReference type="InterPro" id="IPR005467">
    <property type="entry name" value="His_kinase_dom"/>
</dbReference>
<organism evidence="17 18">
    <name type="scientific">Bordetella genomosp. 13</name>
    <dbReference type="NCBI Taxonomy" id="463040"/>
    <lineage>
        <taxon>Bacteria</taxon>
        <taxon>Pseudomonadati</taxon>
        <taxon>Pseudomonadota</taxon>
        <taxon>Betaproteobacteria</taxon>
        <taxon>Burkholderiales</taxon>
        <taxon>Alcaligenaceae</taxon>
        <taxon>Bordetella</taxon>
    </lineage>
</organism>
<dbReference type="GO" id="GO:0005886">
    <property type="term" value="C:plasma membrane"/>
    <property type="evidence" value="ECO:0007669"/>
    <property type="project" value="UniProtKB-SubCell"/>
</dbReference>
<dbReference type="GO" id="GO:0000155">
    <property type="term" value="F:phosphorelay sensor kinase activity"/>
    <property type="evidence" value="ECO:0007669"/>
    <property type="project" value="InterPro"/>
</dbReference>